<name>A0A6C0HU68_9ZZZZ</name>
<organism evidence="1">
    <name type="scientific">viral metagenome</name>
    <dbReference type="NCBI Taxonomy" id="1070528"/>
    <lineage>
        <taxon>unclassified sequences</taxon>
        <taxon>metagenomes</taxon>
        <taxon>organismal metagenomes</taxon>
    </lineage>
</organism>
<reference evidence="1" key="1">
    <citation type="journal article" date="2020" name="Nature">
        <title>Giant virus diversity and host interactions through global metagenomics.</title>
        <authorList>
            <person name="Schulz F."/>
            <person name="Roux S."/>
            <person name="Paez-Espino D."/>
            <person name="Jungbluth S."/>
            <person name="Walsh D.A."/>
            <person name="Denef V.J."/>
            <person name="McMahon K.D."/>
            <person name="Konstantinidis K.T."/>
            <person name="Eloe-Fadrosh E.A."/>
            <person name="Kyrpides N.C."/>
            <person name="Woyke T."/>
        </authorList>
    </citation>
    <scope>NUCLEOTIDE SEQUENCE</scope>
    <source>
        <strain evidence="1">GVMAG-M-3300023184-168</strain>
    </source>
</reference>
<accession>A0A6C0HU68</accession>
<protein>
    <submittedName>
        <fullName evidence="1">Uncharacterized protein</fullName>
    </submittedName>
</protein>
<dbReference type="AlphaFoldDB" id="A0A6C0HU68"/>
<proteinExistence type="predicted"/>
<sequence length="171" mass="19957">MFELQPSSPKIEKVKDDKSSINKYKNIINPYTTTSNEDNYQNIDRILEKEKQHNKSETWNKLDKTIKIQKLHQYAEKYGTEHALPIKDVKSLKAFFVSCMEKNKLQKTKEVNYNKDVREIVSIPSLHFHAQNRAFTLKNLDNKRVSTIKSLTPKRISEKNIIDSGEPIVPP</sequence>
<dbReference type="EMBL" id="MN740010">
    <property type="protein sequence ID" value="QHT83695.1"/>
    <property type="molecule type" value="Genomic_DNA"/>
</dbReference>
<evidence type="ECO:0000313" key="1">
    <source>
        <dbReference type="EMBL" id="QHT83695.1"/>
    </source>
</evidence>